<reference evidence="2" key="2">
    <citation type="submission" date="2020-09" db="EMBL/GenBank/DDBJ databases">
        <authorList>
            <person name="Sun Q."/>
            <person name="Zhou Y."/>
        </authorList>
    </citation>
    <scope>NUCLEOTIDE SEQUENCE</scope>
    <source>
        <strain evidence="2">CGMCC 1.15760</strain>
    </source>
</reference>
<gene>
    <name evidence="2" type="ORF">GCM10007425_05280</name>
</gene>
<name>A0A917FY80_9BACI</name>
<feature type="transmembrane region" description="Helical" evidence="1">
    <location>
        <begin position="7"/>
        <end position="27"/>
    </location>
</feature>
<protein>
    <submittedName>
        <fullName evidence="2">Uncharacterized protein</fullName>
    </submittedName>
</protein>
<comment type="caution">
    <text evidence="2">The sequence shown here is derived from an EMBL/GenBank/DDBJ whole genome shotgun (WGS) entry which is preliminary data.</text>
</comment>
<accession>A0A917FY80</accession>
<keyword evidence="1" id="KW-0812">Transmembrane</keyword>
<keyword evidence="1" id="KW-0472">Membrane</keyword>
<reference evidence="2" key="1">
    <citation type="journal article" date="2014" name="Int. J. Syst. Evol. Microbiol.">
        <title>Complete genome sequence of Corynebacterium casei LMG S-19264T (=DSM 44701T), isolated from a smear-ripened cheese.</title>
        <authorList>
            <consortium name="US DOE Joint Genome Institute (JGI-PGF)"/>
            <person name="Walter F."/>
            <person name="Albersmeier A."/>
            <person name="Kalinowski J."/>
            <person name="Ruckert C."/>
        </authorList>
    </citation>
    <scope>NUCLEOTIDE SEQUENCE</scope>
    <source>
        <strain evidence="2">CGMCC 1.15760</strain>
    </source>
</reference>
<dbReference type="RefSeq" id="WP_268236342.1">
    <property type="nucleotide sequence ID" value="NZ_BMJT01000002.1"/>
</dbReference>
<sequence>MKENKTLFVLVILVVTIVLVAVLWAIMWKVSDGIFGTILPLLHQ</sequence>
<keyword evidence="1" id="KW-1133">Transmembrane helix</keyword>
<organism evidence="2 3">
    <name type="scientific">Lysinibacillus alkalisoli</name>
    <dbReference type="NCBI Taxonomy" id="1911548"/>
    <lineage>
        <taxon>Bacteria</taxon>
        <taxon>Bacillati</taxon>
        <taxon>Bacillota</taxon>
        <taxon>Bacilli</taxon>
        <taxon>Bacillales</taxon>
        <taxon>Bacillaceae</taxon>
        <taxon>Lysinibacillus</taxon>
    </lineage>
</organism>
<evidence type="ECO:0000313" key="2">
    <source>
        <dbReference type="EMBL" id="GGG13913.1"/>
    </source>
</evidence>
<dbReference type="AlphaFoldDB" id="A0A917FY80"/>
<proteinExistence type="predicted"/>
<dbReference type="Proteomes" id="UP000616608">
    <property type="component" value="Unassembled WGS sequence"/>
</dbReference>
<dbReference type="EMBL" id="BMJT01000002">
    <property type="protein sequence ID" value="GGG13913.1"/>
    <property type="molecule type" value="Genomic_DNA"/>
</dbReference>
<evidence type="ECO:0000256" key="1">
    <source>
        <dbReference type="SAM" id="Phobius"/>
    </source>
</evidence>
<evidence type="ECO:0000313" key="3">
    <source>
        <dbReference type="Proteomes" id="UP000616608"/>
    </source>
</evidence>
<keyword evidence="3" id="KW-1185">Reference proteome</keyword>